<dbReference type="AlphaFoldDB" id="A0A6N7V3Q2"/>
<sequence length="116" mass="13309">MQRDFKHLLKDCSQEDGFQFAVTCENCGKTWKSRKIPFSKMHTSPITEGKKVVYVALYEREKQEAERAALQVGERLFSRCPICGRWVCDECFMACEDLDMCEQCARKLGEKGSVVG</sequence>
<evidence type="ECO:0000313" key="1">
    <source>
        <dbReference type="EMBL" id="MSR93792.1"/>
    </source>
</evidence>
<dbReference type="RefSeq" id="WP_206671422.1">
    <property type="nucleotide sequence ID" value="NZ_JAQYBV010000029.1"/>
</dbReference>
<keyword evidence="2" id="KW-1185">Reference proteome</keyword>
<protein>
    <submittedName>
        <fullName evidence="1">Uncharacterized protein</fullName>
    </submittedName>
</protein>
<evidence type="ECO:0000313" key="2">
    <source>
        <dbReference type="Proteomes" id="UP000434409"/>
    </source>
</evidence>
<dbReference type="EMBL" id="VULY01000018">
    <property type="protein sequence ID" value="MSR93792.1"/>
    <property type="molecule type" value="Genomic_DNA"/>
</dbReference>
<gene>
    <name evidence="1" type="ORF">FYJ34_05820</name>
</gene>
<comment type="caution">
    <text evidence="1">The sequence shown here is derived from an EMBL/GenBank/DDBJ whole genome shotgun (WGS) entry which is preliminary data.</text>
</comment>
<name>A0A6N7V3Q2_9FIRM</name>
<accession>A0A6N7V3Q2</accession>
<reference evidence="1 2" key="1">
    <citation type="submission" date="2019-08" db="EMBL/GenBank/DDBJ databases">
        <title>In-depth cultivation of the pig gut microbiome towards novel bacterial diversity and tailored functional studies.</title>
        <authorList>
            <person name="Wylensek D."/>
            <person name="Hitch T.C.A."/>
            <person name="Clavel T."/>
        </authorList>
    </citation>
    <scope>NUCLEOTIDE SEQUENCE [LARGE SCALE GENOMIC DNA]</scope>
    <source>
        <strain evidence="1 2">68-1-5</strain>
    </source>
</reference>
<organism evidence="1 2">
    <name type="scientific">Suipraeoptans intestinalis</name>
    <dbReference type="NCBI Taxonomy" id="2606628"/>
    <lineage>
        <taxon>Bacteria</taxon>
        <taxon>Bacillati</taxon>
        <taxon>Bacillota</taxon>
        <taxon>Clostridia</taxon>
        <taxon>Lachnospirales</taxon>
        <taxon>Lachnospiraceae</taxon>
        <taxon>Suipraeoptans</taxon>
    </lineage>
</organism>
<proteinExistence type="predicted"/>
<dbReference type="Proteomes" id="UP000434409">
    <property type="component" value="Unassembled WGS sequence"/>
</dbReference>